<dbReference type="InterPro" id="IPR000719">
    <property type="entry name" value="Prot_kinase_dom"/>
</dbReference>
<evidence type="ECO:0000256" key="7">
    <source>
        <dbReference type="PROSITE-ProRule" id="PRU10141"/>
    </source>
</evidence>
<dbReference type="Gene3D" id="3.30.200.20">
    <property type="entry name" value="Phosphorylase Kinase, domain 1"/>
    <property type="match status" value="1"/>
</dbReference>
<accession>A0ABS4VRN1</accession>
<dbReference type="Pfam" id="PF00069">
    <property type="entry name" value="Pkinase"/>
    <property type="match status" value="1"/>
</dbReference>
<proteinExistence type="predicted"/>
<evidence type="ECO:0000256" key="5">
    <source>
        <dbReference type="ARBA" id="ARBA00022777"/>
    </source>
</evidence>
<evidence type="ECO:0000256" key="6">
    <source>
        <dbReference type="ARBA" id="ARBA00022840"/>
    </source>
</evidence>
<organism evidence="10 11">
    <name type="scientific">Pseudonocardia parietis</name>
    <dbReference type="NCBI Taxonomy" id="570936"/>
    <lineage>
        <taxon>Bacteria</taxon>
        <taxon>Bacillati</taxon>
        <taxon>Actinomycetota</taxon>
        <taxon>Actinomycetes</taxon>
        <taxon>Pseudonocardiales</taxon>
        <taxon>Pseudonocardiaceae</taxon>
        <taxon>Pseudonocardia</taxon>
    </lineage>
</organism>
<dbReference type="InterPro" id="IPR011009">
    <property type="entry name" value="Kinase-like_dom_sf"/>
</dbReference>
<evidence type="ECO:0000256" key="8">
    <source>
        <dbReference type="SAM" id="MobiDB-lite"/>
    </source>
</evidence>
<sequence>MSSPTPETHRIGNRYRLDERIGAGAMGAVWRGTDELLNRTVAVKELLAAALPSADQLEESRQRILREGRIGARLQHAHVISMFDVVVHDERPWLVMEYLPSRSLAAVLAEKGAMSPREAAAIGRQIADGLAAAHTAGVVHRDIKPGNVLLAEDGRSKITDFGVSRAVDDVQLTRTGVIAGTPAFLAPEVARGQEPTAASDVFALGATMYASVEGEPPFGLDDNAYALLHKVATGAITPPGQAGPLTALLMRLLSNLPEDRPSAAQARDALARIAAGQSVAGLATPSSATAVMDTSDSSGPAEAQSGGTVVDAPAVPAPQVIPGGGDGGRKRAAAAGGETGVRKRLPVVLAVMAALLVAGGGVAYGLLSNQEAPPVAAPPTTQAPATTAPPTTTPPPTTQPPTPPPGTGEVQDPVSFVQNYYRMLPGDIDGAFAKLSPQAQAASQGIDSFRQFYSGMRTVYAENLRNAGPNTVTATVVFVGNDGNESRENYRFVVGTNEAGQEILQSFSQA</sequence>
<dbReference type="InterPro" id="IPR008271">
    <property type="entry name" value="Ser/Thr_kinase_AS"/>
</dbReference>
<feature type="compositionally biased region" description="Polar residues" evidence="8">
    <location>
        <begin position="286"/>
        <end position="298"/>
    </location>
</feature>
<evidence type="ECO:0000259" key="9">
    <source>
        <dbReference type="PROSITE" id="PS50011"/>
    </source>
</evidence>
<dbReference type="PROSITE" id="PS50011">
    <property type="entry name" value="PROTEIN_KINASE_DOM"/>
    <property type="match status" value="1"/>
</dbReference>
<dbReference type="Gene3D" id="1.10.510.10">
    <property type="entry name" value="Transferase(Phosphotransferase) domain 1"/>
    <property type="match status" value="1"/>
</dbReference>
<dbReference type="SUPFAM" id="SSF56112">
    <property type="entry name" value="Protein kinase-like (PK-like)"/>
    <property type="match status" value="1"/>
</dbReference>
<protein>
    <recommendedName>
        <fullName evidence="1">non-specific serine/threonine protein kinase</fullName>
        <ecNumber evidence="1">2.7.11.1</ecNumber>
    </recommendedName>
</protein>
<keyword evidence="3" id="KW-0808">Transferase</keyword>
<dbReference type="PROSITE" id="PS00107">
    <property type="entry name" value="PROTEIN_KINASE_ATP"/>
    <property type="match status" value="1"/>
</dbReference>
<feature type="compositionally biased region" description="Low complexity" evidence="8">
    <location>
        <begin position="372"/>
        <end position="390"/>
    </location>
</feature>
<keyword evidence="6 7" id="KW-0067">ATP-binding</keyword>
<dbReference type="PANTHER" id="PTHR43289:SF6">
    <property type="entry name" value="SERINE_THREONINE-PROTEIN KINASE NEKL-3"/>
    <property type="match status" value="1"/>
</dbReference>
<dbReference type="Proteomes" id="UP001519295">
    <property type="component" value="Unassembled WGS sequence"/>
</dbReference>
<dbReference type="RefSeq" id="WP_210026431.1">
    <property type="nucleotide sequence ID" value="NZ_JAGINU010000001.1"/>
</dbReference>
<evidence type="ECO:0000256" key="3">
    <source>
        <dbReference type="ARBA" id="ARBA00022679"/>
    </source>
</evidence>
<evidence type="ECO:0000256" key="1">
    <source>
        <dbReference type="ARBA" id="ARBA00012513"/>
    </source>
</evidence>
<keyword evidence="4 7" id="KW-0547">Nucleotide-binding</keyword>
<dbReference type="EMBL" id="JAGINU010000001">
    <property type="protein sequence ID" value="MBP2366383.1"/>
    <property type="molecule type" value="Genomic_DNA"/>
</dbReference>
<dbReference type="CDD" id="cd14014">
    <property type="entry name" value="STKc_PknB_like"/>
    <property type="match status" value="1"/>
</dbReference>
<name>A0ABS4VRN1_9PSEU</name>
<reference evidence="10 11" key="1">
    <citation type="submission" date="2021-03" db="EMBL/GenBank/DDBJ databases">
        <title>Sequencing the genomes of 1000 actinobacteria strains.</title>
        <authorList>
            <person name="Klenk H.-P."/>
        </authorList>
    </citation>
    <scope>NUCLEOTIDE SEQUENCE [LARGE SCALE GENOMIC DNA]</scope>
    <source>
        <strain evidence="10 11">DSM 45256</strain>
    </source>
</reference>
<dbReference type="PROSITE" id="PS00108">
    <property type="entry name" value="PROTEIN_KINASE_ST"/>
    <property type="match status" value="1"/>
</dbReference>
<evidence type="ECO:0000313" key="11">
    <source>
        <dbReference type="Proteomes" id="UP001519295"/>
    </source>
</evidence>
<evidence type="ECO:0000313" key="10">
    <source>
        <dbReference type="EMBL" id="MBP2366383.1"/>
    </source>
</evidence>
<feature type="region of interest" description="Disordered" evidence="8">
    <location>
        <begin position="286"/>
        <end position="339"/>
    </location>
</feature>
<comment type="caution">
    <text evidence="10">The sequence shown here is derived from an EMBL/GenBank/DDBJ whole genome shotgun (WGS) entry which is preliminary data.</text>
</comment>
<dbReference type="InterPro" id="IPR017441">
    <property type="entry name" value="Protein_kinase_ATP_BS"/>
</dbReference>
<keyword evidence="5" id="KW-0418">Kinase</keyword>
<dbReference type="PANTHER" id="PTHR43289">
    <property type="entry name" value="MITOGEN-ACTIVATED PROTEIN KINASE KINASE KINASE 20-RELATED"/>
    <property type="match status" value="1"/>
</dbReference>
<feature type="binding site" evidence="7">
    <location>
        <position position="44"/>
    </location>
    <ligand>
        <name>ATP</name>
        <dbReference type="ChEBI" id="CHEBI:30616"/>
    </ligand>
</feature>
<feature type="region of interest" description="Disordered" evidence="8">
    <location>
        <begin position="372"/>
        <end position="412"/>
    </location>
</feature>
<keyword evidence="2" id="KW-0723">Serine/threonine-protein kinase</keyword>
<evidence type="ECO:0000256" key="4">
    <source>
        <dbReference type="ARBA" id="ARBA00022741"/>
    </source>
</evidence>
<keyword evidence="11" id="KW-1185">Reference proteome</keyword>
<feature type="domain" description="Protein kinase" evidence="9">
    <location>
        <begin position="15"/>
        <end position="273"/>
    </location>
</feature>
<dbReference type="SMART" id="SM00220">
    <property type="entry name" value="S_TKc"/>
    <property type="match status" value="1"/>
</dbReference>
<feature type="compositionally biased region" description="Low complexity" evidence="8">
    <location>
        <begin position="306"/>
        <end position="321"/>
    </location>
</feature>
<dbReference type="EC" id="2.7.11.1" evidence="1"/>
<evidence type="ECO:0000256" key="2">
    <source>
        <dbReference type="ARBA" id="ARBA00022527"/>
    </source>
</evidence>
<gene>
    <name evidence="10" type="ORF">JOF36_002079</name>
</gene>
<feature type="compositionally biased region" description="Pro residues" evidence="8">
    <location>
        <begin position="391"/>
        <end position="406"/>
    </location>
</feature>